<reference evidence="6" key="1">
    <citation type="journal article" date="2014" name="PLoS ONE">
        <title>Transcriptome-Based Identification of ABC Transporters in the Western Tarnished Plant Bug Lygus hesperus.</title>
        <authorList>
            <person name="Hull J.J."/>
            <person name="Chaney K."/>
            <person name="Geib S.M."/>
            <person name="Fabrick J.A."/>
            <person name="Brent C.S."/>
            <person name="Walsh D."/>
            <person name="Lavine L.C."/>
        </authorList>
    </citation>
    <scope>NUCLEOTIDE SEQUENCE</scope>
</reference>
<dbReference type="Pfam" id="PF02926">
    <property type="entry name" value="THUMP"/>
    <property type="match status" value="1"/>
</dbReference>
<dbReference type="EMBL" id="GBRD01004479">
    <property type="protein sequence ID" value="JAG61342.1"/>
    <property type="molecule type" value="Transcribed_RNA"/>
</dbReference>
<dbReference type="EMBL" id="GBHO01044604">
    <property type="protein sequence ID" value="JAF98999.1"/>
    <property type="molecule type" value="Transcribed_RNA"/>
</dbReference>
<dbReference type="PANTHER" id="PTHR13452:SF10">
    <property type="entry name" value="THUMP DOMAIN-CONTAINING PROTEIN 1"/>
    <property type="match status" value="1"/>
</dbReference>
<evidence type="ECO:0000259" key="4">
    <source>
        <dbReference type="PROSITE" id="PS51165"/>
    </source>
</evidence>
<reference evidence="7" key="3">
    <citation type="submission" date="2014-09" db="EMBL/GenBank/DDBJ databases">
        <authorList>
            <person name="Magalhaes I.L.F."/>
            <person name="Oliveira U."/>
            <person name="Santos F.R."/>
            <person name="Vidigal T.H.D.A."/>
            <person name="Brescovit A.D."/>
            <person name="Santos A.J."/>
        </authorList>
    </citation>
    <scope>NUCLEOTIDE SEQUENCE</scope>
</reference>
<dbReference type="AlphaFoldDB" id="A0A0A9VUW4"/>
<protein>
    <submittedName>
        <fullName evidence="6">THUMP domain-containing protein 1</fullName>
    </submittedName>
</protein>
<dbReference type="SMART" id="SM00981">
    <property type="entry name" value="THUMP"/>
    <property type="match status" value="1"/>
</dbReference>
<evidence type="ECO:0000256" key="2">
    <source>
        <dbReference type="PROSITE-ProRule" id="PRU00529"/>
    </source>
</evidence>
<evidence type="ECO:0000313" key="7">
    <source>
        <dbReference type="EMBL" id="JAG61342.1"/>
    </source>
</evidence>
<dbReference type="FunFam" id="3.30.2300.10:FF:000001">
    <property type="entry name" value="THUMP domain-containing protein 1"/>
    <property type="match status" value="1"/>
</dbReference>
<evidence type="ECO:0000313" key="6">
    <source>
        <dbReference type="EMBL" id="JAF99000.1"/>
    </source>
</evidence>
<dbReference type="Gene3D" id="3.30.2300.10">
    <property type="entry name" value="THUMP superfamily"/>
    <property type="match status" value="1"/>
</dbReference>
<evidence type="ECO:0000256" key="1">
    <source>
        <dbReference type="ARBA" id="ARBA00060731"/>
    </source>
</evidence>
<feature type="region of interest" description="Disordered" evidence="3">
    <location>
        <begin position="240"/>
        <end position="307"/>
    </location>
</feature>
<dbReference type="GO" id="GO:0006400">
    <property type="term" value="P:tRNA modification"/>
    <property type="evidence" value="ECO:0007669"/>
    <property type="project" value="InterPro"/>
</dbReference>
<evidence type="ECO:0000313" key="5">
    <source>
        <dbReference type="EMBL" id="JAF98999.1"/>
    </source>
</evidence>
<dbReference type="CDD" id="cd11717">
    <property type="entry name" value="THUMP_THUMPD1_like"/>
    <property type="match status" value="1"/>
</dbReference>
<comment type="similarity">
    <text evidence="1">Belongs to the THUMPD1 family.</text>
</comment>
<accession>A0A0A9VUW4</accession>
<proteinExistence type="inferred from homology"/>
<gene>
    <name evidence="6" type="primary">THUMPD1_0</name>
    <name evidence="5" type="synonym">THUMPD1_1</name>
    <name evidence="6" type="ORF">CM83_42846</name>
    <name evidence="5" type="ORF">CM83_42847</name>
</gene>
<dbReference type="SUPFAM" id="SSF143437">
    <property type="entry name" value="THUMP domain-like"/>
    <property type="match status" value="1"/>
</dbReference>
<organism evidence="6">
    <name type="scientific">Lygus hesperus</name>
    <name type="common">Western plant bug</name>
    <dbReference type="NCBI Taxonomy" id="30085"/>
    <lineage>
        <taxon>Eukaryota</taxon>
        <taxon>Metazoa</taxon>
        <taxon>Ecdysozoa</taxon>
        <taxon>Arthropoda</taxon>
        <taxon>Hexapoda</taxon>
        <taxon>Insecta</taxon>
        <taxon>Pterygota</taxon>
        <taxon>Neoptera</taxon>
        <taxon>Paraneoptera</taxon>
        <taxon>Hemiptera</taxon>
        <taxon>Heteroptera</taxon>
        <taxon>Panheteroptera</taxon>
        <taxon>Cimicomorpha</taxon>
        <taxon>Miridae</taxon>
        <taxon>Mirini</taxon>
        <taxon>Lygus</taxon>
    </lineage>
</organism>
<feature type="compositionally biased region" description="Polar residues" evidence="3">
    <location>
        <begin position="248"/>
        <end position="264"/>
    </location>
</feature>
<keyword evidence="2" id="KW-0694">RNA-binding</keyword>
<dbReference type="InterPro" id="IPR040183">
    <property type="entry name" value="THUMPD1-like"/>
</dbReference>
<feature type="domain" description="THUMP" evidence="4">
    <location>
        <begin position="120"/>
        <end position="226"/>
    </location>
</feature>
<dbReference type="EMBL" id="GBHO01044603">
    <property type="protein sequence ID" value="JAF99000.1"/>
    <property type="molecule type" value="Transcribed_RNA"/>
</dbReference>
<sequence>MGKGKKRKSYYSDFKDAKRWRGVLSVGMKGFLCTCNMRMKECIREAYNLLNDFSDKLDIPKKIEEPSDSIEDELEKELNDMRQKPNDKKFQVVETGADNTVFIKTTVDDPKKITYEIFSEIYTSKQNRSRFLLRMVPIDVTCKAYIEDIRKAADGMFDQPFKCDPLTFNVFYKARYNNSLLRDEVLSAMVTLVKDRNISHKVDLTRPQKTVIVEVIKGVCCLSVVDDFYKYRKYNLAEAAKPEAEPTNLETENAKPETNLTVSDTAEADDDSAKPDVGNIIKGDDRTPQCTENEPISTDELEVNTSNSGDVTPVCCSNVQNCD</sequence>
<evidence type="ECO:0000256" key="3">
    <source>
        <dbReference type="SAM" id="MobiDB-lite"/>
    </source>
</evidence>
<name>A0A0A9VUW4_LYGHE</name>
<dbReference type="PROSITE" id="PS51165">
    <property type="entry name" value="THUMP"/>
    <property type="match status" value="1"/>
</dbReference>
<dbReference type="GO" id="GO:0003723">
    <property type="term" value="F:RNA binding"/>
    <property type="evidence" value="ECO:0007669"/>
    <property type="project" value="UniProtKB-UniRule"/>
</dbReference>
<reference evidence="6" key="2">
    <citation type="submission" date="2014-07" db="EMBL/GenBank/DDBJ databases">
        <authorList>
            <person name="Hull J."/>
        </authorList>
    </citation>
    <scope>NUCLEOTIDE SEQUENCE</scope>
</reference>
<dbReference type="PANTHER" id="PTHR13452">
    <property type="entry name" value="THUMP DOMAIN CONTAINING PROTEIN 1-RELATED"/>
    <property type="match status" value="1"/>
</dbReference>
<dbReference type="InterPro" id="IPR004114">
    <property type="entry name" value="THUMP_dom"/>
</dbReference>